<evidence type="ECO:0000313" key="2">
    <source>
        <dbReference type="EMBL" id="CAJ0855173.1"/>
    </source>
</evidence>
<name>A0AA48RD52_9ZZZZ</name>
<proteinExistence type="predicted"/>
<dbReference type="EMBL" id="OY288114">
    <property type="protein sequence ID" value="CAJ0855173.1"/>
    <property type="molecule type" value="Genomic_DNA"/>
</dbReference>
<dbReference type="Pfam" id="PF10005">
    <property type="entry name" value="Zn_ribbon_DZR_6"/>
    <property type="match status" value="1"/>
</dbReference>
<dbReference type="InterPro" id="IPR031321">
    <property type="entry name" value="UCP012641"/>
</dbReference>
<dbReference type="Gene3D" id="3.40.390.70">
    <property type="match status" value="1"/>
</dbReference>
<protein>
    <recommendedName>
        <fullName evidence="1">Zinc-ribbon domain-containing protein</fullName>
    </recommendedName>
</protein>
<dbReference type="PIRSF" id="PIRSF012641">
    <property type="entry name" value="UCP012641"/>
    <property type="match status" value="1"/>
</dbReference>
<dbReference type="AlphaFoldDB" id="A0AA48RD52"/>
<sequence length="346" mass="39613">MKAFYCQNCSHTVVFENTICMNCNRQLGYLSAEAQMVSVEPDGPGWRMHDSAPERYRFCKNWELRGCNWLIALESQEPYCEACRHNRTIPAIQDPAALAAWQKIEVAKRRLLYSLIRLGLPHPAMADDDPEPLIFDFLEPDQSRPVFTGHDSGVITVSLAEADDATREKTRQEMGEPYRTLLGHFRHEIGHYYWDRLVRDGGEVPQFRALFGDERADYPAALKRHYDTGAPADWQDQFISAYASSHPWEDFAETFAHFLHIIDTLETGRAAGLTLRRADGKVSTVPFDPYRFPAMSEILDHWLDLAFALNNIARAMGQADLYPFVISPAVGQKLEFIQRIIQSKDW</sequence>
<feature type="domain" description="Zinc-ribbon" evidence="1">
    <location>
        <begin position="4"/>
        <end position="93"/>
    </location>
</feature>
<dbReference type="Pfam" id="PF15887">
    <property type="entry name" value="Peptidase_Mx"/>
    <property type="match status" value="1"/>
</dbReference>
<dbReference type="InterPro" id="IPR011201">
    <property type="entry name" value="Zinc-ribbon_6_bact"/>
</dbReference>
<reference evidence="2" key="1">
    <citation type="submission" date="2023-07" db="EMBL/GenBank/DDBJ databases">
        <authorList>
            <person name="Pelsma A.J. K."/>
        </authorList>
    </citation>
    <scope>NUCLEOTIDE SEQUENCE</scope>
</reference>
<organism evidence="2">
    <name type="scientific">freshwater sediment metagenome</name>
    <dbReference type="NCBI Taxonomy" id="556182"/>
    <lineage>
        <taxon>unclassified sequences</taxon>
        <taxon>metagenomes</taxon>
        <taxon>ecological metagenomes</taxon>
    </lineage>
</organism>
<accession>A0AA48RD52</accession>
<gene>
    <name evidence="2" type="ORF">AMST5_00808</name>
</gene>
<evidence type="ECO:0000259" key="1">
    <source>
        <dbReference type="Pfam" id="PF10005"/>
    </source>
</evidence>